<evidence type="ECO:0000259" key="1">
    <source>
        <dbReference type="PROSITE" id="PS50206"/>
    </source>
</evidence>
<sequence>MKNYFAIVLLLLTTLGYAQSSLSGLLKKYNSEAIPYITVEELKQSKNEVILLDTRERNEYNVSHLKNAVYAGYDHFNLDSVKKHIPNKNNPIVVYCSLGVRSEKIGIKLKDAGYTNVKNLYGGIFEWKNQNNTVYSTKGKQTENVHAYSKTWSKWLLKGEKIIN</sequence>
<dbReference type="InterPro" id="IPR001763">
    <property type="entry name" value="Rhodanese-like_dom"/>
</dbReference>
<dbReference type="SUPFAM" id="SSF52821">
    <property type="entry name" value="Rhodanese/Cell cycle control phosphatase"/>
    <property type="match status" value="1"/>
</dbReference>
<dbReference type="SMART" id="SM00450">
    <property type="entry name" value="RHOD"/>
    <property type="match status" value="1"/>
</dbReference>
<evidence type="ECO:0000313" key="3">
    <source>
        <dbReference type="Proteomes" id="UP001597011"/>
    </source>
</evidence>
<dbReference type="CDD" id="cd00158">
    <property type="entry name" value="RHOD"/>
    <property type="match status" value="1"/>
</dbReference>
<organism evidence="2 3">
    <name type="scientific">Mariniflexile aquimaris</name>
    <dbReference type="NCBI Taxonomy" id="881009"/>
    <lineage>
        <taxon>Bacteria</taxon>
        <taxon>Pseudomonadati</taxon>
        <taxon>Bacteroidota</taxon>
        <taxon>Flavobacteriia</taxon>
        <taxon>Flavobacteriales</taxon>
        <taxon>Flavobacteriaceae</taxon>
        <taxon>Mariniflexile</taxon>
    </lineage>
</organism>
<dbReference type="Pfam" id="PF00581">
    <property type="entry name" value="Rhodanese"/>
    <property type="match status" value="1"/>
</dbReference>
<accession>A0ABW3BME9</accession>
<name>A0ABW3BME9_9FLAO</name>
<dbReference type="Gene3D" id="3.40.250.10">
    <property type="entry name" value="Rhodanese-like domain"/>
    <property type="match status" value="1"/>
</dbReference>
<feature type="domain" description="Rhodanese" evidence="1">
    <location>
        <begin position="45"/>
        <end position="136"/>
    </location>
</feature>
<evidence type="ECO:0000313" key="2">
    <source>
        <dbReference type="EMBL" id="MFD0834251.1"/>
    </source>
</evidence>
<dbReference type="RefSeq" id="WP_379938427.1">
    <property type="nucleotide sequence ID" value="NZ_JBHTIB010000002.1"/>
</dbReference>
<dbReference type="PANTHER" id="PTHR43031:SF16">
    <property type="entry name" value="OXIDOREDUCTASE"/>
    <property type="match status" value="1"/>
</dbReference>
<proteinExistence type="predicted"/>
<keyword evidence="3" id="KW-1185">Reference proteome</keyword>
<dbReference type="EMBL" id="JBHTIB010000002">
    <property type="protein sequence ID" value="MFD0834251.1"/>
    <property type="molecule type" value="Genomic_DNA"/>
</dbReference>
<protein>
    <submittedName>
        <fullName evidence="2">Rhodanese-like domain-containing protein</fullName>
    </submittedName>
</protein>
<dbReference type="InterPro" id="IPR050229">
    <property type="entry name" value="GlpE_sulfurtransferase"/>
</dbReference>
<dbReference type="InterPro" id="IPR036873">
    <property type="entry name" value="Rhodanese-like_dom_sf"/>
</dbReference>
<reference evidence="3" key="1">
    <citation type="journal article" date="2019" name="Int. J. Syst. Evol. Microbiol.">
        <title>The Global Catalogue of Microorganisms (GCM) 10K type strain sequencing project: providing services to taxonomists for standard genome sequencing and annotation.</title>
        <authorList>
            <consortium name="The Broad Institute Genomics Platform"/>
            <consortium name="The Broad Institute Genome Sequencing Center for Infectious Disease"/>
            <person name="Wu L."/>
            <person name="Ma J."/>
        </authorList>
    </citation>
    <scope>NUCLEOTIDE SEQUENCE [LARGE SCALE GENOMIC DNA]</scope>
    <source>
        <strain evidence="3">CCUG 60529</strain>
    </source>
</reference>
<dbReference type="NCBIfam" id="NF045521">
    <property type="entry name" value="rhoda_near_glyco"/>
    <property type="match status" value="1"/>
</dbReference>
<comment type="caution">
    <text evidence="2">The sequence shown here is derived from an EMBL/GenBank/DDBJ whole genome shotgun (WGS) entry which is preliminary data.</text>
</comment>
<dbReference type="Proteomes" id="UP001597011">
    <property type="component" value="Unassembled WGS sequence"/>
</dbReference>
<dbReference type="PROSITE" id="PS50206">
    <property type="entry name" value="RHODANESE_3"/>
    <property type="match status" value="1"/>
</dbReference>
<gene>
    <name evidence="2" type="ORF">ACFQ0I_00630</name>
</gene>
<dbReference type="PANTHER" id="PTHR43031">
    <property type="entry name" value="FAD-DEPENDENT OXIDOREDUCTASE"/>
    <property type="match status" value="1"/>
</dbReference>